<dbReference type="PROSITE" id="PS50297">
    <property type="entry name" value="ANK_REP_REGION"/>
    <property type="match status" value="1"/>
</dbReference>
<comment type="caution">
    <text evidence="1">The sequence shown here is derived from an EMBL/GenBank/DDBJ whole genome shotgun (WGS) entry which is preliminary data.</text>
</comment>
<organism evidence="1 2">
    <name type="scientific">Paramuricea clavata</name>
    <name type="common">Red gorgonian</name>
    <name type="synonym">Violescent sea-whip</name>
    <dbReference type="NCBI Taxonomy" id="317549"/>
    <lineage>
        <taxon>Eukaryota</taxon>
        <taxon>Metazoa</taxon>
        <taxon>Cnidaria</taxon>
        <taxon>Anthozoa</taxon>
        <taxon>Octocorallia</taxon>
        <taxon>Malacalcyonacea</taxon>
        <taxon>Plexauridae</taxon>
        <taxon>Paramuricea</taxon>
    </lineage>
</organism>
<protein>
    <submittedName>
        <fullName evidence="1">---NA</fullName>
    </submittedName>
</protein>
<dbReference type="SMART" id="SM00248">
    <property type="entry name" value="ANK"/>
    <property type="match status" value="1"/>
</dbReference>
<reference evidence="1" key="1">
    <citation type="submission" date="2020-04" db="EMBL/GenBank/DDBJ databases">
        <authorList>
            <person name="Alioto T."/>
            <person name="Alioto T."/>
            <person name="Gomez Garrido J."/>
        </authorList>
    </citation>
    <scope>NUCLEOTIDE SEQUENCE</scope>
    <source>
        <strain evidence="1">A484AB</strain>
    </source>
</reference>
<feature type="non-terminal residue" evidence="1">
    <location>
        <position position="1"/>
    </location>
</feature>
<dbReference type="PROSITE" id="PS50088">
    <property type="entry name" value="ANK_REPEAT"/>
    <property type="match status" value="1"/>
</dbReference>
<dbReference type="AlphaFoldDB" id="A0A6S7KUL8"/>
<sequence length="58" mass="6690">SRETALHIAVKSKNLEMVKLLLDHGASCENIDRVRFKNCLVFREHLSEKDQSGHTLDR</sequence>
<dbReference type="InterPro" id="IPR036770">
    <property type="entry name" value="Ankyrin_rpt-contain_sf"/>
</dbReference>
<keyword evidence="2" id="KW-1185">Reference proteome</keyword>
<dbReference type="Pfam" id="PF00023">
    <property type="entry name" value="Ank"/>
    <property type="match status" value="1"/>
</dbReference>
<dbReference type="SUPFAM" id="SSF48403">
    <property type="entry name" value="Ankyrin repeat"/>
    <property type="match status" value="1"/>
</dbReference>
<gene>
    <name evidence="1" type="ORF">PACLA_8A015456</name>
</gene>
<name>A0A6S7KUL8_PARCT</name>
<dbReference type="Proteomes" id="UP001152795">
    <property type="component" value="Unassembled WGS sequence"/>
</dbReference>
<proteinExistence type="predicted"/>
<dbReference type="OrthoDB" id="194358at2759"/>
<evidence type="ECO:0000313" key="2">
    <source>
        <dbReference type="Proteomes" id="UP001152795"/>
    </source>
</evidence>
<accession>A0A6S7KUL8</accession>
<evidence type="ECO:0000313" key="1">
    <source>
        <dbReference type="EMBL" id="CAB4045810.1"/>
    </source>
</evidence>
<dbReference type="Gene3D" id="1.25.40.20">
    <property type="entry name" value="Ankyrin repeat-containing domain"/>
    <property type="match status" value="1"/>
</dbReference>
<dbReference type="InterPro" id="IPR002110">
    <property type="entry name" value="Ankyrin_rpt"/>
</dbReference>
<dbReference type="EMBL" id="CACRXK020042108">
    <property type="protein sequence ID" value="CAB4045810.1"/>
    <property type="molecule type" value="Genomic_DNA"/>
</dbReference>